<evidence type="ECO:0000313" key="6">
    <source>
        <dbReference type="Proteomes" id="UP001560573"/>
    </source>
</evidence>
<evidence type="ECO:0000256" key="3">
    <source>
        <dbReference type="SAM" id="Phobius"/>
    </source>
</evidence>
<keyword evidence="3" id="KW-0812">Transmembrane</keyword>
<dbReference type="SUPFAM" id="SSF46894">
    <property type="entry name" value="C-terminal effector domain of the bipartite response regulators"/>
    <property type="match status" value="1"/>
</dbReference>
<feature type="coiled-coil region" evidence="2">
    <location>
        <begin position="776"/>
        <end position="807"/>
    </location>
</feature>
<keyword evidence="3" id="KW-0472">Membrane</keyword>
<dbReference type="Pfam" id="PF07495">
    <property type="entry name" value="Y_Y_Y"/>
    <property type="match status" value="1"/>
</dbReference>
<keyword evidence="6" id="KW-1185">Reference proteome</keyword>
<keyword evidence="2" id="KW-0175">Coiled coil</keyword>
<evidence type="ECO:0000256" key="2">
    <source>
        <dbReference type="SAM" id="Coils"/>
    </source>
</evidence>
<dbReference type="EMBL" id="JAULBC010000008">
    <property type="protein sequence ID" value="MEX6690382.1"/>
    <property type="molecule type" value="Genomic_DNA"/>
</dbReference>
<evidence type="ECO:0000256" key="1">
    <source>
        <dbReference type="ARBA" id="ARBA00022553"/>
    </source>
</evidence>
<dbReference type="PANTHER" id="PTHR43547:SF2">
    <property type="entry name" value="HYBRID SIGNAL TRANSDUCTION HISTIDINE KINASE C"/>
    <property type="match status" value="1"/>
</dbReference>
<sequence length="964" mass="110302">MSKFNSILILCCVHILLPVLLVARDVKNIGIPYIQNYTKDLYRSGNQNWSVSKDERGVMYYGNNDGLLTFDGRHWQLYSMPNKSIVRAVACSRGKVFVGGFGEFGYWSYDQKGLFKYTSLAHLVPGGLLSRDEIWKIYIDGNRVVCQSFGRMYAYENGKISIIDAHRPLLFSHKVNDRIFVEILSGGLFELKKNELHFVEGSQSLGQTGIYSILPFRNNQFLIATAKNGLFIYDGKQFVRWNTQADGFLRSNQVNNGLVMFDKYYIYGTILDGIVILNDSGKIIQHINKSSGLQNNTVLSLFADNEENLWLGLDNGIDRVELNSPLYYYFDKAGVFGTVYTSLVYDNKIYLGTNQGLFSSSWNGGGQNAFQPFNFKLVPNSQGQIWNLSVIDNQLICGQNDKTFLVKNDQLTKISESGGGWTIKPLNSNPGLLIQGMYTGLAIYRKDASGRWTFAHKVTGFSEPARYVEQDAKGNIWVGHPYKGLYRLTLTDDATSVSSLKYYDGQNGLPQNLHVNVLQFNNQVVFSSEKGVYVYEEISDKFGPYDQLNKLLGSFATANNIIPAGDKQYWFINKGRTALADFSQTDHFSIDSVRFGALTGKMVASYENINKIDTSLFLISVDDGFAIFSSENIESNEQPLPSVLIRQINNTTDSSFALAESDLATSVIEIPYDQHNLSLFYALPYYHQANVQYQYFLEGYSRQWSPWESQSRKDFTNLPQGKYRFLVKARINGGAPTSASVYEFIVLPPWYATTWAYIFYFIVFVVAAFAARRWYKFRLLKHRKEIEEKAEQEKEEFRKKEKLASEQRISLLKTQQLEADLANKKRELATSAMNIVYKNELLQKINDELLGLKDKDGKTLPGHQLRKIQEVIEDGMSDERDWQLFENSFDEVHQDFFRKLKTTYPDLSLNDLKLCAYLRMNMSSKELVSILNITLRGVEIRRYRLRKKLNLEHDQNLVEFLMAV</sequence>
<feature type="domain" description="Two component regulator three Y" evidence="4">
    <location>
        <begin position="685"/>
        <end position="739"/>
    </location>
</feature>
<organism evidence="5 6">
    <name type="scientific">Danxiaibacter flavus</name>
    <dbReference type="NCBI Taxonomy" id="3049108"/>
    <lineage>
        <taxon>Bacteria</taxon>
        <taxon>Pseudomonadati</taxon>
        <taxon>Bacteroidota</taxon>
        <taxon>Chitinophagia</taxon>
        <taxon>Chitinophagales</taxon>
        <taxon>Chitinophagaceae</taxon>
        <taxon>Danxiaibacter</taxon>
    </lineage>
</organism>
<dbReference type="Gene3D" id="2.130.10.10">
    <property type="entry name" value="YVTN repeat-like/Quinoprotein amine dehydrogenase"/>
    <property type="match status" value="2"/>
</dbReference>
<name>A0ABV3ZKL8_9BACT</name>
<accession>A0ABV3ZKL8</accession>
<protein>
    <submittedName>
        <fullName evidence="5">Triple tyrosine motif-containing protein</fullName>
    </submittedName>
</protein>
<keyword evidence="3" id="KW-1133">Transmembrane helix</keyword>
<evidence type="ECO:0000259" key="4">
    <source>
        <dbReference type="Pfam" id="PF07495"/>
    </source>
</evidence>
<evidence type="ECO:0000313" key="5">
    <source>
        <dbReference type="EMBL" id="MEX6690382.1"/>
    </source>
</evidence>
<feature type="transmembrane region" description="Helical" evidence="3">
    <location>
        <begin position="755"/>
        <end position="775"/>
    </location>
</feature>
<dbReference type="InterPro" id="IPR015943">
    <property type="entry name" value="WD40/YVTN_repeat-like_dom_sf"/>
</dbReference>
<dbReference type="Proteomes" id="UP001560573">
    <property type="component" value="Unassembled WGS sequence"/>
</dbReference>
<proteinExistence type="predicted"/>
<dbReference type="SUPFAM" id="SSF63829">
    <property type="entry name" value="Calcium-dependent phosphotriesterase"/>
    <property type="match status" value="1"/>
</dbReference>
<comment type="caution">
    <text evidence="5">The sequence shown here is derived from an EMBL/GenBank/DDBJ whole genome shotgun (WGS) entry which is preliminary data.</text>
</comment>
<dbReference type="InterPro" id="IPR013783">
    <property type="entry name" value="Ig-like_fold"/>
</dbReference>
<dbReference type="InterPro" id="IPR016032">
    <property type="entry name" value="Sig_transdc_resp-reg_C-effctor"/>
</dbReference>
<reference evidence="5 6" key="1">
    <citation type="submission" date="2023-07" db="EMBL/GenBank/DDBJ databases">
        <authorList>
            <person name="Lian W.-H."/>
        </authorList>
    </citation>
    <scope>NUCLEOTIDE SEQUENCE [LARGE SCALE GENOMIC DNA]</scope>
    <source>
        <strain evidence="5 6">SYSU DXS3180</strain>
    </source>
</reference>
<dbReference type="PANTHER" id="PTHR43547">
    <property type="entry name" value="TWO-COMPONENT HISTIDINE KINASE"/>
    <property type="match status" value="1"/>
</dbReference>
<dbReference type="Gene3D" id="2.60.40.10">
    <property type="entry name" value="Immunoglobulins"/>
    <property type="match status" value="1"/>
</dbReference>
<dbReference type="RefSeq" id="WP_369331794.1">
    <property type="nucleotide sequence ID" value="NZ_JAULBC010000008.1"/>
</dbReference>
<dbReference type="InterPro" id="IPR011123">
    <property type="entry name" value="Y_Y_Y"/>
</dbReference>
<keyword evidence="1" id="KW-0597">Phosphoprotein</keyword>
<gene>
    <name evidence="5" type="ORF">QTN47_22920</name>
</gene>